<dbReference type="STRING" id="2020962.A0A2N1J6Z9"/>
<dbReference type="AlphaFoldDB" id="A0A2N1J6Z9"/>
<dbReference type="PANTHER" id="PTHR12358">
    <property type="entry name" value="SPHINGOSINE KINASE"/>
    <property type="match status" value="1"/>
</dbReference>
<dbReference type="OrthoDB" id="336240at2759"/>
<sequence length="396" mass="42886">MSVHVVCNAAAGQQNAESVLKEYVHKYLDAWKAADRTRVAPTYHSTDPTHGAKQIGAALAREKAPLTLVVLGGDGTVHEALDGMQSVSIPSEIFLVIVPTGTANAMYHALFGTHPGGYAATDPRWRLCALQAFAASKSTQPLSLMRVTMGDTHLSCVVTSHALHAAILRDSESLRASHPGIERFKMAAEQNMVRWTEGELVLEPGTEPVQRYCPSKHTFVPVAALGDYQADQHGTLRIQGPFVYLTAMVVDRLEAAFVPAPFAGPRCEAALRRPSDMVDIVVLRPLRSPVVQKAIAQGDPMDKIHEMYAQGPLAEVFFEGMYKDGAHVSFAYDGDEDVAGEQAGMPVVEYFRAAAYAWRPAPTDPSATTTCVDGTIFHADATSVQVWEGAYVHAWC</sequence>
<dbReference type="GO" id="GO:0005737">
    <property type="term" value="C:cytoplasm"/>
    <property type="evidence" value="ECO:0007669"/>
    <property type="project" value="TreeGrafter"/>
</dbReference>
<dbReference type="PANTHER" id="PTHR12358:SF105">
    <property type="entry name" value="DAGKC DOMAIN-CONTAINING PROTEIN"/>
    <property type="match status" value="1"/>
</dbReference>
<dbReference type="GO" id="GO:0001727">
    <property type="term" value="F:lipid kinase activity"/>
    <property type="evidence" value="ECO:0007669"/>
    <property type="project" value="TreeGrafter"/>
</dbReference>
<dbReference type="PROSITE" id="PS50146">
    <property type="entry name" value="DAGK"/>
    <property type="match status" value="1"/>
</dbReference>
<dbReference type="SMART" id="SM00046">
    <property type="entry name" value="DAGKc"/>
    <property type="match status" value="1"/>
</dbReference>
<dbReference type="Proteomes" id="UP000232875">
    <property type="component" value="Unassembled WGS sequence"/>
</dbReference>
<proteinExistence type="predicted"/>
<dbReference type="EMBL" id="KZ454996">
    <property type="protein sequence ID" value="PKI82333.1"/>
    <property type="molecule type" value="Genomic_DNA"/>
</dbReference>
<keyword evidence="3" id="KW-1185">Reference proteome</keyword>
<evidence type="ECO:0000313" key="3">
    <source>
        <dbReference type="Proteomes" id="UP000232875"/>
    </source>
</evidence>
<accession>A0A2N1J6Z9</accession>
<dbReference type="Gene3D" id="3.40.50.10330">
    <property type="entry name" value="Probable inorganic polyphosphate/atp-NAD kinase, domain 1"/>
    <property type="match status" value="1"/>
</dbReference>
<dbReference type="Pfam" id="PF00781">
    <property type="entry name" value="DAGK_cat"/>
    <property type="match status" value="1"/>
</dbReference>
<protein>
    <recommendedName>
        <fullName evidence="1">DAGKc domain-containing protein</fullName>
    </recommendedName>
</protein>
<dbReference type="InterPro" id="IPR017438">
    <property type="entry name" value="ATP-NAD_kinase_N"/>
</dbReference>
<dbReference type="InterPro" id="IPR050187">
    <property type="entry name" value="Lipid_Phosphate_FormReg"/>
</dbReference>
<name>A0A2N1J6Z9_9BASI</name>
<dbReference type="InterPro" id="IPR016064">
    <property type="entry name" value="NAD/diacylglycerol_kinase_sf"/>
</dbReference>
<organism evidence="2 3">
    <name type="scientific">Malassezia vespertilionis</name>
    <dbReference type="NCBI Taxonomy" id="2020962"/>
    <lineage>
        <taxon>Eukaryota</taxon>
        <taxon>Fungi</taxon>
        <taxon>Dikarya</taxon>
        <taxon>Basidiomycota</taxon>
        <taxon>Ustilaginomycotina</taxon>
        <taxon>Malasseziomycetes</taxon>
        <taxon>Malasseziales</taxon>
        <taxon>Malasseziaceae</taxon>
        <taxon>Malassezia</taxon>
    </lineage>
</organism>
<dbReference type="GO" id="GO:0046512">
    <property type="term" value="P:sphingosine biosynthetic process"/>
    <property type="evidence" value="ECO:0007669"/>
    <property type="project" value="TreeGrafter"/>
</dbReference>
<dbReference type="GO" id="GO:0016020">
    <property type="term" value="C:membrane"/>
    <property type="evidence" value="ECO:0007669"/>
    <property type="project" value="TreeGrafter"/>
</dbReference>
<dbReference type="SUPFAM" id="SSF111331">
    <property type="entry name" value="NAD kinase/diacylglycerol kinase-like"/>
    <property type="match status" value="1"/>
</dbReference>
<reference evidence="2 3" key="1">
    <citation type="submission" date="2017-10" db="EMBL/GenBank/DDBJ databases">
        <title>A novel species of cold-tolerant Malassezia isolated from bats.</title>
        <authorList>
            <person name="Lorch J.M."/>
            <person name="Palmer J.M."/>
            <person name="Vanderwolf K.J."/>
            <person name="Schmidt K.Z."/>
            <person name="Verant M.L."/>
            <person name="Weller T.J."/>
            <person name="Blehert D.S."/>
        </authorList>
    </citation>
    <scope>NUCLEOTIDE SEQUENCE [LARGE SCALE GENOMIC DNA]</scope>
    <source>
        <strain evidence="2 3">NWHC:44797-103</strain>
    </source>
</reference>
<feature type="domain" description="DAGKc" evidence="1">
    <location>
        <begin position="1"/>
        <end position="151"/>
    </location>
</feature>
<evidence type="ECO:0000313" key="2">
    <source>
        <dbReference type="EMBL" id="PKI82333.1"/>
    </source>
</evidence>
<gene>
    <name evidence="2" type="ORF">MVES_003754</name>
</gene>
<evidence type="ECO:0000259" key="1">
    <source>
        <dbReference type="PROSITE" id="PS50146"/>
    </source>
</evidence>
<dbReference type="InterPro" id="IPR001206">
    <property type="entry name" value="Diacylglycerol_kinase_cat_dom"/>
</dbReference>